<evidence type="ECO:0000313" key="5">
    <source>
        <dbReference type="Proteomes" id="UP000771736"/>
    </source>
</evidence>
<dbReference type="Pfam" id="PF13505">
    <property type="entry name" value="OMP_b-brl"/>
    <property type="match status" value="1"/>
</dbReference>
<feature type="signal peptide" evidence="2">
    <location>
        <begin position="1"/>
        <end position="19"/>
    </location>
</feature>
<evidence type="ECO:0000313" key="4">
    <source>
        <dbReference type="EMBL" id="MBF1383437.1"/>
    </source>
</evidence>
<dbReference type="SUPFAM" id="SSF56925">
    <property type="entry name" value="OMPA-like"/>
    <property type="match status" value="1"/>
</dbReference>
<name>A0A930HKP2_9BACT</name>
<dbReference type="InterPro" id="IPR011250">
    <property type="entry name" value="OMP/PagP_B-barrel"/>
</dbReference>
<reference evidence="4" key="1">
    <citation type="submission" date="2020-04" db="EMBL/GenBank/DDBJ databases">
        <title>Deep metagenomics examines the oral microbiome during advanced dental caries in children, revealing novel taxa and co-occurrences with host molecules.</title>
        <authorList>
            <person name="Baker J.L."/>
            <person name="Morton J.T."/>
            <person name="Dinis M."/>
            <person name="Alvarez R."/>
            <person name="Tran N.C."/>
            <person name="Knight R."/>
            <person name="Edlund A."/>
        </authorList>
    </citation>
    <scope>NUCLEOTIDE SEQUENCE</scope>
    <source>
        <strain evidence="4">JCVI_44_bin.5</strain>
    </source>
</reference>
<dbReference type="InterPro" id="IPR027385">
    <property type="entry name" value="Beta-barrel_OMP"/>
</dbReference>
<protein>
    <submittedName>
        <fullName evidence="4">Porin family protein</fullName>
    </submittedName>
</protein>
<dbReference type="Gene3D" id="2.40.160.20">
    <property type="match status" value="1"/>
</dbReference>
<dbReference type="RefSeq" id="WP_025000556.1">
    <property type="nucleotide sequence ID" value="NZ_CAJPLR010000050.1"/>
</dbReference>
<gene>
    <name evidence="4" type="ORF">HXN26_01055</name>
</gene>
<accession>A0A930HKP2</accession>
<feature type="domain" description="Outer membrane protein beta-barrel" evidence="3">
    <location>
        <begin position="6"/>
        <end position="162"/>
    </location>
</feature>
<dbReference type="EMBL" id="JABZSJ010000002">
    <property type="protein sequence ID" value="MBF1383437.1"/>
    <property type="molecule type" value="Genomic_DNA"/>
</dbReference>
<sequence length="162" mass="17728">MKKFLLLVCAAVISMSASAQEGQKAVGFSLLYGSEIDNVGLGVKGQYNLTDNLRGEAAFDYYLKKDGWSMWDINANMHYLFNVGRKVTVYPLAGLGYVNVSYEAGDKDHVAVKSSKGRLGVNLGGGVDFALTKNISLNGELKYQFIDNFNQVVFGTGINFKF</sequence>
<feature type="chain" id="PRO_5038078468" evidence="2">
    <location>
        <begin position="20"/>
        <end position="162"/>
    </location>
</feature>
<dbReference type="Proteomes" id="UP000771736">
    <property type="component" value="Unassembled WGS sequence"/>
</dbReference>
<evidence type="ECO:0000256" key="1">
    <source>
        <dbReference type="ARBA" id="ARBA00022729"/>
    </source>
</evidence>
<keyword evidence="1 2" id="KW-0732">Signal</keyword>
<evidence type="ECO:0000259" key="3">
    <source>
        <dbReference type="Pfam" id="PF13505"/>
    </source>
</evidence>
<proteinExistence type="predicted"/>
<evidence type="ECO:0000256" key="2">
    <source>
        <dbReference type="SAM" id="SignalP"/>
    </source>
</evidence>
<organism evidence="4 5">
    <name type="scientific">Prevotella aurantiaca</name>
    <dbReference type="NCBI Taxonomy" id="596085"/>
    <lineage>
        <taxon>Bacteria</taxon>
        <taxon>Pseudomonadati</taxon>
        <taxon>Bacteroidota</taxon>
        <taxon>Bacteroidia</taxon>
        <taxon>Bacteroidales</taxon>
        <taxon>Prevotellaceae</taxon>
        <taxon>Prevotella</taxon>
    </lineage>
</organism>
<comment type="caution">
    <text evidence="4">The sequence shown here is derived from an EMBL/GenBank/DDBJ whole genome shotgun (WGS) entry which is preliminary data.</text>
</comment>
<dbReference type="AlphaFoldDB" id="A0A930HKP2"/>